<protein>
    <submittedName>
        <fullName evidence="2">Uncharacterized protein</fullName>
    </submittedName>
</protein>
<organism evidence="2">
    <name type="scientific">Photinus pyralis</name>
    <name type="common">Common eastern firefly</name>
    <name type="synonym">Lampyris pyralis</name>
    <dbReference type="NCBI Taxonomy" id="7054"/>
    <lineage>
        <taxon>Eukaryota</taxon>
        <taxon>Metazoa</taxon>
        <taxon>Ecdysozoa</taxon>
        <taxon>Arthropoda</taxon>
        <taxon>Hexapoda</taxon>
        <taxon>Insecta</taxon>
        <taxon>Pterygota</taxon>
        <taxon>Neoptera</taxon>
        <taxon>Endopterygota</taxon>
        <taxon>Coleoptera</taxon>
        <taxon>Polyphaga</taxon>
        <taxon>Elateriformia</taxon>
        <taxon>Elateroidea</taxon>
        <taxon>Lampyridae</taxon>
        <taxon>Lampyrinae</taxon>
        <taxon>Photinus</taxon>
    </lineage>
</organism>
<feature type="region of interest" description="Disordered" evidence="1">
    <location>
        <begin position="168"/>
        <end position="189"/>
    </location>
</feature>
<sequence length="189" mass="21677">MVPWWSPEIKEKIALKKKALNKFRRNPTLENLVEFKKRRSQCRRGILEAQRISWQHYVTTMTPETTSNDVWKKVGAISGKNSCSHPVFLRNSDGIITNKLQDITNIIADQFYKVSSSSNYSNTFLDTKPFTVEELEAAIRNTKSCSPGEDAIHNQMLRHCSSLRMEASHRNSYTETRKRSVAGTKLSPN</sequence>
<dbReference type="AlphaFoldDB" id="A0A1Y1KIK3"/>
<evidence type="ECO:0000256" key="1">
    <source>
        <dbReference type="SAM" id="MobiDB-lite"/>
    </source>
</evidence>
<evidence type="ECO:0000313" key="2">
    <source>
        <dbReference type="EMBL" id="JAV60261.1"/>
    </source>
</evidence>
<proteinExistence type="predicted"/>
<dbReference type="EMBL" id="GEZM01085083">
    <property type="protein sequence ID" value="JAV60261.1"/>
    <property type="molecule type" value="Transcribed_RNA"/>
</dbReference>
<reference evidence="2" key="1">
    <citation type="journal article" date="2016" name="Sci. Rep.">
        <title>Molecular characterization of firefly nuptial gifts: a multi-omics approach sheds light on postcopulatory sexual selection.</title>
        <authorList>
            <person name="Al-Wathiqui N."/>
            <person name="Fallon T.R."/>
            <person name="South A."/>
            <person name="Weng J.K."/>
            <person name="Lewis S.M."/>
        </authorList>
    </citation>
    <scope>NUCLEOTIDE SEQUENCE</scope>
</reference>
<name>A0A1Y1KIK3_PHOPY</name>
<accession>A0A1Y1KIK3</accession>